<dbReference type="CDD" id="cd16495">
    <property type="entry name" value="RING_CH-C4HC3_MARCH"/>
    <property type="match status" value="1"/>
</dbReference>
<keyword evidence="2" id="KW-0863">Zinc-finger</keyword>
<organism evidence="7 8">
    <name type="scientific">Ananas comosus</name>
    <name type="common">Pineapple</name>
    <name type="synonym">Ananas ananas</name>
    <dbReference type="NCBI Taxonomy" id="4615"/>
    <lineage>
        <taxon>Eukaryota</taxon>
        <taxon>Viridiplantae</taxon>
        <taxon>Streptophyta</taxon>
        <taxon>Embryophyta</taxon>
        <taxon>Tracheophyta</taxon>
        <taxon>Spermatophyta</taxon>
        <taxon>Magnoliopsida</taxon>
        <taxon>Liliopsida</taxon>
        <taxon>Poales</taxon>
        <taxon>Bromeliaceae</taxon>
        <taxon>Bromelioideae</taxon>
        <taxon>Ananas</taxon>
    </lineage>
</organism>
<dbReference type="Proteomes" id="UP000092600">
    <property type="component" value="Unassembled WGS sequence"/>
</dbReference>
<name>A0A199VUQ1_ANACO</name>
<keyword evidence="5" id="KW-1133">Transmembrane helix</keyword>
<dbReference type="SMART" id="SM00744">
    <property type="entry name" value="RINGv"/>
    <property type="match status" value="1"/>
</dbReference>
<dbReference type="PROSITE" id="PS51292">
    <property type="entry name" value="ZF_RING_CH"/>
    <property type="match status" value="1"/>
</dbReference>
<dbReference type="PANTHER" id="PTHR46158">
    <property type="entry name" value="OS02G0165000 PROTEIN"/>
    <property type="match status" value="1"/>
</dbReference>
<evidence type="ECO:0000256" key="5">
    <source>
        <dbReference type="SAM" id="Phobius"/>
    </source>
</evidence>
<evidence type="ECO:0000256" key="2">
    <source>
        <dbReference type="ARBA" id="ARBA00022771"/>
    </source>
</evidence>
<keyword evidence="5" id="KW-0812">Transmembrane</keyword>
<reference evidence="7 8" key="1">
    <citation type="journal article" date="2016" name="DNA Res.">
        <title>The draft genome of MD-2 pineapple using hybrid error correction of long reads.</title>
        <authorList>
            <person name="Redwan R.M."/>
            <person name="Saidin A."/>
            <person name="Kumar S.V."/>
        </authorList>
    </citation>
    <scope>NUCLEOTIDE SEQUENCE [LARGE SCALE GENOMIC DNA]</scope>
    <source>
        <strain evidence="8">cv. MD2</strain>
        <tissue evidence="7">Leaf</tissue>
    </source>
</reference>
<dbReference type="Pfam" id="PF12906">
    <property type="entry name" value="RINGv"/>
    <property type="match status" value="1"/>
</dbReference>
<dbReference type="PANTHER" id="PTHR46158:SF11">
    <property type="entry name" value="ZINC FINGER PROTEIN"/>
    <property type="match status" value="1"/>
</dbReference>
<evidence type="ECO:0000313" key="7">
    <source>
        <dbReference type="EMBL" id="OAY80967.1"/>
    </source>
</evidence>
<feature type="region of interest" description="Disordered" evidence="4">
    <location>
        <begin position="224"/>
        <end position="250"/>
    </location>
</feature>
<keyword evidence="3" id="KW-0862">Zinc</keyword>
<sequence>IFASLQRVVPFPNLLLLPPHSHYSTATAAANVFMEEGDIVATHGVDHASSSSSLSSSSSSFSDSFRHQKIEHLNLQRIDEGVLYVDPTSMDTSCALQVPAISASSKCSSSSAAFSRGLSFKSTTVVNDGERSSLLSPELAGKPESRSCTETTAIVNIISTFSWKRCASLPASPSSSLSPTSKCAKEKIFDDQPTSQKRTVQTHVSRSLSLPLRNIVIVRSGSLPTQKQVTPEHPQNGHLNAAAHSDDNDEEIPEEEAVCRICLIGLNEGGSSLKMECSCKGALRLTHEECAVKWFSIRGNKKCEVCGQEVLNLPVTLLRMQSSSPRGGAQQQHLIQNPNSPLTRTWHDVVVLILISTMCYFFFLEQLLVDTMRTRAVVIAAPFSLTLGLLGSFFSVVVACREYAWAYSALQFSLVVIFLHLFYSVLQVKVIFAILLAAFAGFGLAMGINSLCLQFFSWRFRTIQAQMNASPA</sequence>
<keyword evidence="5" id="KW-0472">Membrane</keyword>
<evidence type="ECO:0000259" key="6">
    <source>
        <dbReference type="PROSITE" id="PS51292"/>
    </source>
</evidence>
<keyword evidence="1" id="KW-0479">Metal-binding</keyword>
<accession>A0A199VUQ1</accession>
<feature type="transmembrane region" description="Helical" evidence="5">
    <location>
        <begin position="376"/>
        <end position="398"/>
    </location>
</feature>
<evidence type="ECO:0000256" key="4">
    <source>
        <dbReference type="SAM" id="MobiDB-lite"/>
    </source>
</evidence>
<dbReference type="GO" id="GO:0008270">
    <property type="term" value="F:zinc ion binding"/>
    <property type="evidence" value="ECO:0007669"/>
    <property type="project" value="UniProtKB-KW"/>
</dbReference>
<dbReference type="InterPro" id="IPR011016">
    <property type="entry name" value="Znf_RING-CH"/>
</dbReference>
<feature type="transmembrane region" description="Helical" evidence="5">
    <location>
        <begin position="430"/>
        <end position="456"/>
    </location>
</feature>
<dbReference type="STRING" id="4615.A0A199VUQ1"/>
<dbReference type="EMBL" id="LSRQ01000766">
    <property type="protein sequence ID" value="OAY80967.1"/>
    <property type="molecule type" value="Genomic_DNA"/>
</dbReference>
<dbReference type="SUPFAM" id="SSF57850">
    <property type="entry name" value="RING/U-box"/>
    <property type="match status" value="1"/>
</dbReference>
<evidence type="ECO:0000313" key="8">
    <source>
        <dbReference type="Proteomes" id="UP000092600"/>
    </source>
</evidence>
<gene>
    <name evidence="7" type="ORF">ACMD2_19748</name>
</gene>
<dbReference type="InterPro" id="IPR013083">
    <property type="entry name" value="Znf_RING/FYVE/PHD"/>
</dbReference>
<feature type="domain" description="RING-CH-type" evidence="6">
    <location>
        <begin position="251"/>
        <end position="313"/>
    </location>
</feature>
<evidence type="ECO:0000256" key="3">
    <source>
        <dbReference type="ARBA" id="ARBA00022833"/>
    </source>
</evidence>
<feature type="transmembrane region" description="Helical" evidence="5">
    <location>
        <begin position="404"/>
        <end position="423"/>
    </location>
</feature>
<dbReference type="Gene3D" id="3.30.40.10">
    <property type="entry name" value="Zinc/RING finger domain, C3HC4 (zinc finger)"/>
    <property type="match status" value="1"/>
</dbReference>
<feature type="transmembrane region" description="Helical" evidence="5">
    <location>
        <begin position="346"/>
        <end position="364"/>
    </location>
</feature>
<protein>
    <recommendedName>
        <fullName evidence="6">RING-CH-type domain-containing protein</fullName>
    </recommendedName>
</protein>
<feature type="non-terminal residue" evidence="7">
    <location>
        <position position="1"/>
    </location>
</feature>
<comment type="caution">
    <text evidence="7">The sequence shown here is derived from an EMBL/GenBank/DDBJ whole genome shotgun (WGS) entry which is preliminary data.</text>
</comment>
<dbReference type="AlphaFoldDB" id="A0A199VUQ1"/>
<evidence type="ECO:0000256" key="1">
    <source>
        <dbReference type="ARBA" id="ARBA00022723"/>
    </source>
</evidence>
<proteinExistence type="predicted"/>